<feature type="active site" description="Proton donor/acceptor" evidence="10">
    <location>
        <position position="266"/>
    </location>
</feature>
<protein>
    <recommendedName>
        <fullName evidence="3">N-acetylglucosamine-6-phosphate deacetylase</fullName>
        <ecNumber evidence="2">3.5.1.25</ecNumber>
    </recommendedName>
</protein>
<dbReference type="Proteomes" id="UP000007652">
    <property type="component" value="Unassembled WGS sequence"/>
</dbReference>
<evidence type="ECO:0000256" key="7">
    <source>
        <dbReference type="ARBA" id="ARBA00047647"/>
    </source>
</evidence>
<organism evidence="14 15">
    <name type="scientific">Caloramator australicus RC3</name>
    <dbReference type="NCBI Taxonomy" id="857293"/>
    <lineage>
        <taxon>Bacteria</taxon>
        <taxon>Bacillati</taxon>
        <taxon>Bacillota</taxon>
        <taxon>Clostridia</taxon>
        <taxon>Eubacteriales</taxon>
        <taxon>Clostridiaceae</taxon>
        <taxon>Caloramator</taxon>
    </lineage>
</organism>
<feature type="binding site" evidence="11">
    <location>
        <position position="137"/>
    </location>
    <ligand>
        <name>substrate</name>
    </ligand>
</feature>
<dbReference type="GO" id="GO:0046872">
    <property type="term" value="F:metal ion binding"/>
    <property type="evidence" value="ECO:0007669"/>
    <property type="project" value="UniProtKB-KW"/>
</dbReference>
<evidence type="ECO:0000256" key="2">
    <source>
        <dbReference type="ARBA" id="ARBA00011899"/>
    </source>
</evidence>
<evidence type="ECO:0000256" key="1">
    <source>
        <dbReference type="ARBA" id="ARBA00010716"/>
    </source>
</evidence>
<dbReference type="FunFam" id="3.20.20.140:FF:000004">
    <property type="entry name" value="N-acetylglucosamine-6-phosphate deacetylase"/>
    <property type="match status" value="1"/>
</dbReference>
<dbReference type="Gene3D" id="3.20.20.140">
    <property type="entry name" value="Metal-dependent hydrolases"/>
    <property type="match status" value="1"/>
</dbReference>
<proteinExistence type="inferred from homology"/>
<evidence type="ECO:0000256" key="4">
    <source>
        <dbReference type="ARBA" id="ARBA00022723"/>
    </source>
</evidence>
<feature type="binding site" evidence="11">
    <location>
        <position position="243"/>
    </location>
    <ligand>
        <name>substrate</name>
    </ligand>
</feature>
<dbReference type="PIRSF" id="PIRSF038994">
    <property type="entry name" value="NagA"/>
    <property type="match status" value="1"/>
</dbReference>
<feature type="binding site" evidence="11">
    <location>
        <begin position="299"/>
        <end position="301"/>
    </location>
    <ligand>
        <name>substrate</name>
    </ligand>
</feature>
<comment type="similarity">
    <text evidence="1 9">Belongs to the metallo-dependent hydrolases superfamily. NagA family.</text>
</comment>
<keyword evidence="6 9" id="KW-0119">Carbohydrate metabolism</keyword>
<dbReference type="InterPro" id="IPR011059">
    <property type="entry name" value="Metal-dep_hydrolase_composite"/>
</dbReference>
<feature type="binding site" evidence="12">
    <location>
        <position position="126"/>
    </location>
    <ligand>
        <name>Zn(2+)</name>
        <dbReference type="ChEBI" id="CHEBI:29105"/>
    </ligand>
</feature>
<dbReference type="eggNOG" id="COG1820">
    <property type="taxonomic scope" value="Bacteria"/>
</dbReference>
<dbReference type="PANTHER" id="PTHR11113">
    <property type="entry name" value="N-ACETYLGLUCOSAMINE-6-PHOSPHATE DEACETYLASE"/>
    <property type="match status" value="1"/>
</dbReference>
<dbReference type="NCBIfam" id="TIGR00221">
    <property type="entry name" value="nagA"/>
    <property type="match status" value="1"/>
</dbReference>
<dbReference type="InterPro" id="IPR003764">
    <property type="entry name" value="GlcNAc_6-P_deAcase"/>
</dbReference>
<dbReference type="InterPro" id="IPR032466">
    <property type="entry name" value="Metal_Hydrolase"/>
</dbReference>
<evidence type="ECO:0000256" key="8">
    <source>
        <dbReference type="ARBA" id="ARBA00060590"/>
    </source>
</evidence>
<dbReference type="Pfam" id="PF01979">
    <property type="entry name" value="Amidohydro_1"/>
    <property type="match status" value="1"/>
</dbReference>
<dbReference type="STRING" id="857293.CAAU_0118"/>
<sequence length="367" mass="41009">MKGIKNGKIILENGVLEDRVILFEDKIIDIVSEKEYNLSTIELMDVGGNFVSPGFINIHVHGCSGYDFMDEEGLEEISKDLLKTGVTSFLATTMSLEFEKIEKALRRIKDFMLRGRYKGLLGVHLEGPFISKKYKGAHDDRFLIDPDFKLIEPYKDVIKIVTIAPELEGAEEFIKKCCKEGIIISIGHSGASYEKTIKAIEHGAKSITHTFNAMPQIHHRNPSVLGAAFITDVYCEVIPDNIHIHPYLYEVLIRIKGKNRIILVTDSNRACLLGDGEYELGGQAVIVKNGKATLKDGTIAGSVLKMNEGIRNFYKNTNLEMWEAVKLATINPARLLGIYDKKGSIEAGKDAEFCILDEEFNIVDVII</sequence>
<dbReference type="SUPFAM" id="SSF51556">
    <property type="entry name" value="Metallo-dependent hydrolases"/>
    <property type="match status" value="1"/>
</dbReference>
<feature type="binding site" evidence="12">
    <location>
        <position position="188"/>
    </location>
    <ligand>
        <name>Zn(2+)</name>
        <dbReference type="ChEBI" id="CHEBI:29105"/>
    </ligand>
</feature>
<feature type="binding site" evidence="11">
    <location>
        <begin position="212"/>
        <end position="213"/>
    </location>
    <ligand>
        <name>substrate</name>
    </ligand>
</feature>
<name>G0V3S8_9CLOT</name>
<evidence type="ECO:0000256" key="9">
    <source>
        <dbReference type="PIRNR" id="PIRNR038994"/>
    </source>
</evidence>
<feature type="binding site" evidence="11">
    <location>
        <position position="220"/>
    </location>
    <ligand>
        <name>substrate</name>
    </ligand>
</feature>
<evidence type="ECO:0000256" key="12">
    <source>
        <dbReference type="PIRSR" id="PIRSR038994-3"/>
    </source>
</evidence>
<evidence type="ECO:0000259" key="13">
    <source>
        <dbReference type="Pfam" id="PF01979"/>
    </source>
</evidence>
<dbReference type="RefSeq" id="WP_008907491.1">
    <property type="nucleotide sequence ID" value="NZ_CAKP01000002.1"/>
</dbReference>
<keyword evidence="15" id="KW-1185">Reference proteome</keyword>
<evidence type="ECO:0000256" key="5">
    <source>
        <dbReference type="ARBA" id="ARBA00022801"/>
    </source>
</evidence>
<evidence type="ECO:0000313" key="14">
    <source>
        <dbReference type="EMBL" id="CCC57768.1"/>
    </source>
</evidence>
<feature type="domain" description="Amidohydrolase-related" evidence="13">
    <location>
        <begin position="50"/>
        <end position="366"/>
    </location>
</feature>
<evidence type="ECO:0000256" key="10">
    <source>
        <dbReference type="PIRSR" id="PIRSR038994-1"/>
    </source>
</evidence>
<comment type="pathway">
    <text evidence="8">Amino-sugar metabolism; N-acetylneuraminate degradation; D-fructose 6-phosphate from N-acetylneuraminate: step 4/5.</text>
</comment>
<evidence type="ECO:0000256" key="6">
    <source>
        <dbReference type="ARBA" id="ARBA00023277"/>
    </source>
</evidence>
<reference evidence="14 15" key="1">
    <citation type="journal article" date="2011" name="J. Bacteriol.">
        <title>Draft genome sequence of Caloramator australicus strain RC3T, a thermoanaerobe from the Great Artesian Basin of Australia.</title>
        <authorList>
            <person name="Ogg C.D."/>
            <person name="Patel B.K.C."/>
        </authorList>
    </citation>
    <scope>NUCLEOTIDE SEQUENCE [LARGE SCALE GENOMIC DNA]</scope>
    <source>
        <strain evidence="14 15">RC3</strain>
    </source>
</reference>
<dbReference type="GO" id="GO:0006046">
    <property type="term" value="P:N-acetylglucosamine catabolic process"/>
    <property type="evidence" value="ECO:0007669"/>
    <property type="project" value="TreeGrafter"/>
</dbReference>
<comment type="cofactor">
    <cofactor evidence="12">
        <name>a divalent metal cation</name>
        <dbReference type="ChEBI" id="CHEBI:60240"/>
    </cofactor>
    <text evidence="12">Binds 1 divalent metal cation per subunit.</text>
</comment>
<dbReference type="CDD" id="cd00854">
    <property type="entry name" value="NagA"/>
    <property type="match status" value="1"/>
</dbReference>
<feature type="binding site" evidence="12">
    <location>
        <position position="209"/>
    </location>
    <ligand>
        <name>Zn(2+)</name>
        <dbReference type="ChEBI" id="CHEBI:29105"/>
    </ligand>
</feature>
<dbReference type="Gene3D" id="2.30.40.10">
    <property type="entry name" value="Urease, subunit C, domain 1"/>
    <property type="match status" value="1"/>
</dbReference>
<dbReference type="InterPro" id="IPR006680">
    <property type="entry name" value="Amidohydro-rel"/>
</dbReference>
<accession>G0V3S8</accession>
<dbReference type="OrthoDB" id="9776488at2"/>
<comment type="catalytic activity">
    <reaction evidence="7">
        <text>N-acetyl-D-glucosamine 6-phosphate + H2O = D-glucosamine 6-phosphate + acetate</text>
        <dbReference type="Rhea" id="RHEA:22936"/>
        <dbReference type="ChEBI" id="CHEBI:15377"/>
        <dbReference type="ChEBI" id="CHEBI:30089"/>
        <dbReference type="ChEBI" id="CHEBI:57513"/>
        <dbReference type="ChEBI" id="CHEBI:58725"/>
        <dbReference type="EC" id="3.5.1.25"/>
    </reaction>
</comment>
<dbReference type="AlphaFoldDB" id="G0V3S8"/>
<keyword evidence="4 12" id="KW-0479">Metal-binding</keyword>
<comment type="caution">
    <text evidence="14">The sequence shown here is derived from an EMBL/GenBank/DDBJ whole genome shotgun (WGS) entry which is preliminary data.</text>
</comment>
<evidence type="ECO:0000256" key="3">
    <source>
        <dbReference type="ARBA" id="ARBA00018029"/>
    </source>
</evidence>
<dbReference type="GO" id="GO:0008448">
    <property type="term" value="F:N-acetylglucosamine-6-phosphate deacetylase activity"/>
    <property type="evidence" value="ECO:0007669"/>
    <property type="project" value="UniProtKB-EC"/>
</dbReference>
<evidence type="ECO:0000313" key="15">
    <source>
        <dbReference type="Proteomes" id="UP000007652"/>
    </source>
</evidence>
<dbReference type="PANTHER" id="PTHR11113:SF14">
    <property type="entry name" value="N-ACETYLGLUCOSAMINE-6-PHOSPHATE DEACETYLASE"/>
    <property type="match status" value="1"/>
</dbReference>
<evidence type="ECO:0000256" key="11">
    <source>
        <dbReference type="PIRSR" id="PIRSR038994-2"/>
    </source>
</evidence>
<dbReference type="EMBL" id="CAKP01000002">
    <property type="protein sequence ID" value="CCC57768.1"/>
    <property type="molecule type" value="Genomic_DNA"/>
</dbReference>
<gene>
    <name evidence="14" type="ORF">CAAU_0118</name>
</gene>
<keyword evidence="5 9" id="KW-0378">Hydrolase</keyword>
<dbReference type="SUPFAM" id="SSF51338">
    <property type="entry name" value="Composite domain of metallo-dependent hydrolases"/>
    <property type="match status" value="1"/>
</dbReference>
<dbReference type="EC" id="3.5.1.25" evidence="2"/>